<name>A0ABW5PCN6_9BACL</name>
<keyword evidence="4" id="KW-1185">Reference proteome</keyword>
<sequence>MKPSYRWIPAILWMALIFYASSRTGDELNTLLPFFHRFFPKMESFDWGHFIAYFGLALTYLFAFPPARRTTGVKAAVVVMCLLYGITDEYHQSFVGNRTPDPADLRNDTIGAALAMLFVSIPAVGKRWNKL</sequence>
<accession>A0ABW5PCN6</accession>
<feature type="transmembrane region" description="Helical" evidence="1">
    <location>
        <begin position="46"/>
        <end position="64"/>
    </location>
</feature>
<keyword evidence="1" id="KW-0472">Membrane</keyword>
<gene>
    <name evidence="3" type="ORF">ACFSUF_10650</name>
</gene>
<dbReference type="Proteomes" id="UP001597541">
    <property type="component" value="Unassembled WGS sequence"/>
</dbReference>
<dbReference type="EMBL" id="JBHUME010000007">
    <property type="protein sequence ID" value="MFD2612879.1"/>
    <property type="molecule type" value="Genomic_DNA"/>
</dbReference>
<proteinExistence type="predicted"/>
<dbReference type="Pfam" id="PF04892">
    <property type="entry name" value="VanZ"/>
    <property type="match status" value="1"/>
</dbReference>
<reference evidence="4" key="1">
    <citation type="journal article" date="2019" name="Int. J. Syst. Evol. Microbiol.">
        <title>The Global Catalogue of Microorganisms (GCM) 10K type strain sequencing project: providing services to taxonomists for standard genome sequencing and annotation.</title>
        <authorList>
            <consortium name="The Broad Institute Genomics Platform"/>
            <consortium name="The Broad Institute Genome Sequencing Center for Infectious Disease"/>
            <person name="Wu L."/>
            <person name="Ma J."/>
        </authorList>
    </citation>
    <scope>NUCLEOTIDE SEQUENCE [LARGE SCALE GENOMIC DNA]</scope>
    <source>
        <strain evidence="4">KCTC 3950</strain>
    </source>
</reference>
<keyword evidence="1" id="KW-1133">Transmembrane helix</keyword>
<evidence type="ECO:0000256" key="1">
    <source>
        <dbReference type="SAM" id="Phobius"/>
    </source>
</evidence>
<keyword evidence="1" id="KW-0812">Transmembrane</keyword>
<dbReference type="InterPro" id="IPR006976">
    <property type="entry name" value="VanZ-like"/>
</dbReference>
<evidence type="ECO:0000313" key="4">
    <source>
        <dbReference type="Proteomes" id="UP001597541"/>
    </source>
</evidence>
<protein>
    <submittedName>
        <fullName evidence="3">VanZ family protein</fullName>
    </submittedName>
</protein>
<feature type="domain" description="VanZ-like" evidence="2">
    <location>
        <begin position="7"/>
        <end position="120"/>
    </location>
</feature>
<dbReference type="NCBIfam" id="NF037970">
    <property type="entry name" value="vanZ_1"/>
    <property type="match status" value="1"/>
</dbReference>
<dbReference type="RefSeq" id="WP_377602717.1">
    <property type="nucleotide sequence ID" value="NZ_JBHUME010000007.1"/>
</dbReference>
<evidence type="ECO:0000259" key="2">
    <source>
        <dbReference type="Pfam" id="PF04892"/>
    </source>
</evidence>
<organism evidence="3 4">
    <name type="scientific">Paenibacillus gansuensis</name>
    <dbReference type="NCBI Taxonomy" id="306542"/>
    <lineage>
        <taxon>Bacteria</taxon>
        <taxon>Bacillati</taxon>
        <taxon>Bacillota</taxon>
        <taxon>Bacilli</taxon>
        <taxon>Bacillales</taxon>
        <taxon>Paenibacillaceae</taxon>
        <taxon>Paenibacillus</taxon>
    </lineage>
</organism>
<comment type="caution">
    <text evidence="3">The sequence shown here is derived from an EMBL/GenBank/DDBJ whole genome shotgun (WGS) entry which is preliminary data.</text>
</comment>
<evidence type="ECO:0000313" key="3">
    <source>
        <dbReference type="EMBL" id="MFD2612879.1"/>
    </source>
</evidence>